<comment type="catalytic activity">
    <reaction evidence="9 10">
        <text>tRNA(Gly) + glycine + ATP = glycyl-tRNA(Gly) + AMP + diphosphate</text>
        <dbReference type="Rhea" id="RHEA:16013"/>
        <dbReference type="Rhea" id="RHEA-COMP:9664"/>
        <dbReference type="Rhea" id="RHEA-COMP:9683"/>
        <dbReference type="ChEBI" id="CHEBI:30616"/>
        <dbReference type="ChEBI" id="CHEBI:33019"/>
        <dbReference type="ChEBI" id="CHEBI:57305"/>
        <dbReference type="ChEBI" id="CHEBI:78442"/>
        <dbReference type="ChEBI" id="CHEBI:78522"/>
        <dbReference type="ChEBI" id="CHEBI:456215"/>
        <dbReference type="EC" id="6.1.1.14"/>
    </reaction>
</comment>
<keyword evidence="8 10" id="KW-0030">Aminoacyl-tRNA synthetase</keyword>
<keyword evidence="13" id="KW-1185">Reference proteome</keyword>
<comment type="caution">
    <text evidence="12">The sequence shown here is derived from an EMBL/GenBank/DDBJ whole genome shotgun (WGS) entry which is preliminary data.</text>
</comment>
<evidence type="ECO:0000256" key="9">
    <source>
        <dbReference type="ARBA" id="ARBA00047937"/>
    </source>
</evidence>
<dbReference type="PANTHER" id="PTHR30075">
    <property type="entry name" value="GLYCYL-TRNA SYNTHETASE"/>
    <property type="match status" value="1"/>
</dbReference>
<keyword evidence="7 10" id="KW-0648">Protein biosynthesis</keyword>
<evidence type="ECO:0000256" key="10">
    <source>
        <dbReference type="HAMAP-Rule" id="MF_00255"/>
    </source>
</evidence>
<proteinExistence type="inferred from homology"/>
<comment type="subcellular location">
    <subcellularLocation>
        <location evidence="1 10">Cytoplasm</location>
    </subcellularLocation>
</comment>
<keyword evidence="4 10" id="KW-0436">Ligase</keyword>
<dbReference type="PROSITE" id="PS50861">
    <property type="entry name" value="AA_TRNA_LIGASE_II_GLYAB"/>
    <property type="match status" value="1"/>
</dbReference>
<evidence type="ECO:0000256" key="6">
    <source>
        <dbReference type="ARBA" id="ARBA00022840"/>
    </source>
</evidence>
<evidence type="ECO:0000256" key="4">
    <source>
        <dbReference type="ARBA" id="ARBA00022598"/>
    </source>
</evidence>
<dbReference type="EMBL" id="JAPMLT010000007">
    <property type="protein sequence ID" value="MCX7570836.1"/>
    <property type="molecule type" value="Genomic_DNA"/>
</dbReference>
<dbReference type="Pfam" id="PF02092">
    <property type="entry name" value="tRNA_synt_2f"/>
    <property type="match status" value="1"/>
</dbReference>
<reference evidence="12 13" key="1">
    <citation type="submission" date="2022-11" db="EMBL/GenBank/DDBJ databases">
        <title>Study of microbial diversity in lake waters.</title>
        <authorList>
            <person name="Zhang J."/>
        </authorList>
    </citation>
    <scope>NUCLEOTIDE SEQUENCE [LARGE SCALE GENOMIC DNA]</scope>
    <source>
        <strain evidence="12 13">DT12</strain>
    </source>
</reference>
<evidence type="ECO:0000313" key="13">
    <source>
        <dbReference type="Proteomes" id="UP001208017"/>
    </source>
</evidence>
<dbReference type="InterPro" id="IPR008909">
    <property type="entry name" value="DALR_anticod-bd"/>
</dbReference>
<dbReference type="PRINTS" id="PR01045">
    <property type="entry name" value="TRNASYNTHGB"/>
</dbReference>
<protein>
    <recommendedName>
        <fullName evidence="10">Glycine--tRNA ligase beta subunit</fullName>
        <ecNumber evidence="10">6.1.1.14</ecNumber>
    </recommendedName>
    <alternativeName>
        <fullName evidence="10">Glycyl-tRNA synthetase beta subunit</fullName>
        <shortName evidence="10">GlyRS</shortName>
    </alternativeName>
</protein>
<evidence type="ECO:0000256" key="5">
    <source>
        <dbReference type="ARBA" id="ARBA00022741"/>
    </source>
</evidence>
<evidence type="ECO:0000259" key="11">
    <source>
        <dbReference type="Pfam" id="PF05746"/>
    </source>
</evidence>
<keyword evidence="3 10" id="KW-0963">Cytoplasm</keyword>
<comment type="subunit">
    <text evidence="10">Tetramer of two alpha and two beta subunits.</text>
</comment>
<dbReference type="InterPro" id="IPR015944">
    <property type="entry name" value="Gly-tRNA-synth_bsu"/>
</dbReference>
<feature type="domain" description="DALR anticodon binding" evidence="11">
    <location>
        <begin position="598"/>
        <end position="686"/>
    </location>
</feature>
<evidence type="ECO:0000256" key="8">
    <source>
        <dbReference type="ARBA" id="ARBA00023146"/>
    </source>
</evidence>
<dbReference type="GO" id="GO:0004820">
    <property type="term" value="F:glycine-tRNA ligase activity"/>
    <property type="evidence" value="ECO:0007669"/>
    <property type="project" value="UniProtKB-EC"/>
</dbReference>
<comment type="similarity">
    <text evidence="2 10">Belongs to the class-II aminoacyl-tRNA synthetase family.</text>
</comment>
<accession>A0ABT3X305</accession>
<dbReference type="Proteomes" id="UP001208017">
    <property type="component" value="Unassembled WGS sequence"/>
</dbReference>
<evidence type="ECO:0000256" key="1">
    <source>
        <dbReference type="ARBA" id="ARBA00004496"/>
    </source>
</evidence>
<evidence type="ECO:0000256" key="7">
    <source>
        <dbReference type="ARBA" id="ARBA00022917"/>
    </source>
</evidence>
<keyword evidence="5 10" id="KW-0547">Nucleotide-binding</keyword>
<sequence>MTTTRDFLLEIGTEEIPARFLPDVLAQMESKFAAWMEEMRLTYTSLKSYATPRRMALLVQGLQTNQADLEEEMKGPAKKAAQDAEGNWTKAAEGFARGQGVSTADLFFKELNGVPYVFANKKTVGRATQDLLEQGLEKWITSMHFPKHMRWGTHDLWFVRPIRWLVALFGDDVIPLSITGVESGCATYGHRFLSNTDYQHENGAYTIPSPTAYIETLRNAFVLVDQDERRELILKQIDALAQAHNANVEIDEDLLEEVVHLVEWPTALMGSFEEEFLDVPQEVLITSMREHQRYFPVLDKAGKLLPNFVTVRNGDDRSLDVVRRGNEKVLRARLSDARFFYEEDKKTPISENLKKLETVVYHEDLGTVAEKVRRVRSLAGKLGQKLVLTDAEQATLDRAAEIAKFDLTTQMVYEFTELQGIMGEKYAKLHGESEAVAKAIFEHYLPRNAGDILPATLPGTVLSIAEKVDTIVASFAIGLKVSGSQDPYGLRRQAAAVVTNLLHHNLSLNLGDLVDLALEGIAAQGVGKVAPEQVKQDVLDFFTLRLETLLQEQNVRYDVINAVLAVAKGDVLATVGRAKAMMNALTDERFLPAVESFKRSNNLAKKAEGTAVSEEYLQDDAEKALYKRVRAVEEAVQPLLSSRDYDAILNELFGLKADIDGFFDKVMVMAEDENVRRNRLNLLNAVIHNVRLVADFGEIVA</sequence>
<gene>
    <name evidence="10 12" type="primary">glyS</name>
    <name evidence="12" type="ORF">OS242_12790</name>
</gene>
<name>A0ABT3X305_9BACL</name>
<dbReference type="NCBIfam" id="TIGR00211">
    <property type="entry name" value="glyS"/>
    <property type="match status" value="1"/>
</dbReference>
<dbReference type="RefSeq" id="WP_267152086.1">
    <property type="nucleotide sequence ID" value="NZ_JAPMLT010000007.1"/>
</dbReference>
<evidence type="ECO:0000256" key="3">
    <source>
        <dbReference type="ARBA" id="ARBA00022490"/>
    </source>
</evidence>
<keyword evidence="6 10" id="KW-0067">ATP-binding</keyword>
<dbReference type="Gene3D" id="1.10.730.10">
    <property type="entry name" value="Isoleucyl-tRNA Synthetase, Domain 1"/>
    <property type="match status" value="1"/>
</dbReference>
<dbReference type="EC" id="6.1.1.14" evidence="10"/>
<dbReference type="SUPFAM" id="SSF109604">
    <property type="entry name" value="HD-domain/PDEase-like"/>
    <property type="match status" value="1"/>
</dbReference>
<evidence type="ECO:0000313" key="12">
    <source>
        <dbReference type="EMBL" id="MCX7570836.1"/>
    </source>
</evidence>
<evidence type="ECO:0000256" key="2">
    <source>
        <dbReference type="ARBA" id="ARBA00008226"/>
    </source>
</evidence>
<dbReference type="PANTHER" id="PTHR30075:SF2">
    <property type="entry name" value="GLYCINE--TRNA LIGASE, CHLOROPLASTIC_MITOCHONDRIAL 2"/>
    <property type="match status" value="1"/>
</dbReference>
<organism evidence="12 13">
    <name type="scientific">Tumebacillus lacus</name>
    <dbReference type="NCBI Taxonomy" id="2995335"/>
    <lineage>
        <taxon>Bacteria</taxon>
        <taxon>Bacillati</taxon>
        <taxon>Bacillota</taxon>
        <taxon>Bacilli</taxon>
        <taxon>Bacillales</taxon>
        <taxon>Alicyclobacillaceae</taxon>
        <taxon>Tumebacillus</taxon>
    </lineage>
</organism>
<dbReference type="Pfam" id="PF05746">
    <property type="entry name" value="DALR_1"/>
    <property type="match status" value="1"/>
</dbReference>
<dbReference type="InterPro" id="IPR006194">
    <property type="entry name" value="Gly-tRNA-synth_heterodimer"/>
</dbReference>
<dbReference type="HAMAP" id="MF_00255">
    <property type="entry name" value="Gly_tRNA_synth_beta"/>
    <property type="match status" value="1"/>
</dbReference>